<dbReference type="PRINTS" id="PR00081">
    <property type="entry name" value="GDHRDH"/>
</dbReference>
<dbReference type="PANTHER" id="PTHR44196:SF2">
    <property type="entry name" value="SHORT-CHAIN DEHYDROGENASE-RELATED"/>
    <property type="match status" value="1"/>
</dbReference>
<keyword evidence="5" id="KW-1185">Reference proteome</keyword>
<protein>
    <submittedName>
        <fullName evidence="4">SDR family oxidoreductase</fullName>
    </submittedName>
</protein>
<evidence type="ECO:0000313" key="5">
    <source>
        <dbReference type="Proteomes" id="UP001649230"/>
    </source>
</evidence>
<reference evidence="4 5" key="1">
    <citation type="journal article" date="2024" name="Int. J. Syst. Evol. Microbiol.">
        <title>Paenibacillus hexagrammi sp. nov., a novel bacterium isolated from the gut content of Hexagrammos agrammus.</title>
        <authorList>
            <person name="Jung H.K."/>
            <person name="Kim D.G."/>
            <person name="Zin H."/>
            <person name="Park J."/>
            <person name="Jung H."/>
            <person name="Kim Y.O."/>
            <person name="Kong H.J."/>
            <person name="Kim J.W."/>
            <person name="Kim Y.S."/>
        </authorList>
    </citation>
    <scope>NUCLEOTIDE SEQUENCE [LARGE SCALE GENOMIC DNA]</scope>
    <source>
        <strain evidence="4 5">YPD9-1</strain>
    </source>
</reference>
<evidence type="ECO:0000256" key="1">
    <source>
        <dbReference type="ARBA" id="ARBA00006484"/>
    </source>
</evidence>
<dbReference type="EMBL" id="CP090978">
    <property type="protein sequence ID" value="UJF32493.1"/>
    <property type="molecule type" value="Genomic_DNA"/>
</dbReference>
<comment type="similarity">
    <text evidence="1 3">Belongs to the short-chain dehydrogenases/reductases (SDR) family.</text>
</comment>
<dbReference type="Gene3D" id="3.40.50.720">
    <property type="entry name" value="NAD(P)-binding Rossmann-like Domain"/>
    <property type="match status" value="1"/>
</dbReference>
<dbReference type="PANTHER" id="PTHR44196">
    <property type="entry name" value="DEHYDROGENASE/REDUCTASE SDR FAMILY MEMBER 7B"/>
    <property type="match status" value="1"/>
</dbReference>
<organism evidence="4 5">
    <name type="scientific">Paenibacillus hexagrammi</name>
    <dbReference type="NCBI Taxonomy" id="2908839"/>
    <lineage>
        <taxon>Bacteria</taxon>
        <taxon>Bacillati</taxon>
        <taxon>Bacillota</taxon>
        <taxon>Bacilli</taxon>
        <taxon>Bacillales</taxon>
        <taxon>Paenibacillaceae</taxon>
        <taxon>Paenibacillus</taxon>
    </lineage>
</organism>
<dbReference type="SUPFAM" id="SSF51735">
    <property type="entry name" value="NAD(P)-binding Rossmann-fold domains"/>
    <property type="match status" value="1"/>
</dbReference>
<dbReference type="InterPro" id="IPR036291">
    <property type="entry name" value="NAD(P)-bd_dom_sf"/>
</dbReference>
<dbReference type="Pfam" id="PF00106">
    <property type="entry name" value="adh_short"/>
    <property type="match status" value="1"/>
</dbReference>
<sequence>MNKTALITGASSGIGEVFAHRLAAQGYRLILAARSQDTLERLARELAGRFAVEVQVITADLSLEHTPSEIFRQVQELGWHVDLLVNNAGFGLSGEFLSHSAEEYRQQIKLNVASLVDMTHLFLPPMLAKGDGAIINLASLLSFFPFPYCSVYSATKTFVLSFSESLWEEYRHQGIKVLALCPGPTDTQFFTKAKEVELDRKRSPEQVVDTALKALSQNKSFVIDGKLNVLNALLARLLPRKTMVSMLGSVMRKSLASRAKG</sequence>
<accession>A0ABY3SES4</accession>
<evidence type="ECO:0000313" key="4">
    <source>
        <dbReference type="EMBL" id="UJF32493.1"/>
    </source>
</evidence>
<dbReference type="PIRSF" id="PIRSF000126">
    <property type="entry name" value="11-beta-HSD1"/>
    <property type="match status" value="1"/>
</dbReference>
<name>A0ABY3SES4_9BACL</name>
<dbReference type="Proteomes" id="UP001649230">
    <property type="component" value="Chromosome"/>
</dbReference>
<dbReference type="InterPro" id="IPR002347">
    <property type="entry name" value="SDR_fam"/>
</dbReference>
<evidence type="ECO:0000256" key="2">
    <source>
        <dbReference type="ARBA" id="ARBA00023002"/>
    </source>
</evidence>
<dbReference type="RefSeq" id="WP_235118843.1">
    <property type="nucleotide sequence ID" value="NZ_CP090978.1"/>
</dbReference>
<dbReference type="PRINTS" id="PR00080">
    <property type="entry name" value="SDRFAMILY"/>
</dbReference>
<keyword evidence="2" id="KW-0560">Oxidoreductase</keyword>
<proteinExistence type="inferred from homology"/>
<gene>
    <name evidence="4" type="ORF">L0M14_22885</name>
</gene>
<evidence type="ECO:0000256" key="3">
    <source>
        <dbReference type="RuleBase" id="RU000363"/>
    </source>
</evidence>